<feature type="domain" description="Aerotolerance regulator N-terminal" evidence="2">
    <location>
        <begin position="1"/>
        <end position="76"/>
    </location>
</feature>
<keyword evidence="1" id="KW-0472">Membrane</keyword>
<keyword evidence="1" id="KW-0812">Transmembrane</keyword>
<evidence type="ECO:0000313" key="3">
    <source>
        <dbReference type="EMBL" id="AWG26694.1"/>
    </source>
</evidence>
<dbReference type="InterPro" id="IPR036465">
    <property type="entry name" value="vWFA_dom_sf"/>
</dbReference>
<dbReference type="SUPFAM" id="SSF53300">
    <property type="entry name" value="vWA-like"/>
    <property type="match status" value="1"/>
</dbReference>
<keyword evidence="1" id="KW-1133">Transmembrane helix</keyword>
<keyword evidence="4" id="KW-1185">Reference proteome</keyword>
<dbReference type="Pfam" id="PF07584">
    <property type="entry name" value="BatA"/>
    <property type="match status" value="1"/>
</dbReference>
<sequence length="645" mass="72942">MQFKHPEILYFLFLLVIPILVHLFQLRRFKKEYFTNVRFLKELSIQTRKSASIKKWLLLATRLLLLACIILAFAQPFFNAKDQKNTSNEMYIILDNSFSMQAKGKNGELLKRAVQDILKHTPENTTFSLLTNDDAFWDTDIRSLQKELQQLSYSSTPFMLDNQTAKIKAKKSPFRKDIVVITDGIGTQAKQLKNLDTDFNPYFVLPEAENRNNIATDSVYIHQTLDNFYEIKIKLSQSGKFETKIPVAVYNGTNLIATTQVAFTHPTEEIGFTIPKGDFNGYVVVTDNSLEYDNKLFFSITQPAKVNVISIGAAAKSLFLNKIYTPDDFHYSNSEVQNLDYNLLEKQDAIILNELADIPQALQTTLNAFVKKGGNVIVIPSLENPVANLNGFLANFGRMSYGPSESKSKIITKIAFGHPLYQGVFERKTDNFQYPSVQHSLVLSGGEMILGFEDQTPFLAGQKNLPGSVYVFAGPINTANSNFQNAPLIVPTFYNMPQNSENNALNALVIGQTAPLFVEANLAKEDILIVKQFQATDSKQFIPTQQILNNKVRISFGESPQEAGNYGIYKKEALLKNISFNYSRSESDLSPPDTRLFADYKTSGSVETIFDTLQSERTNTEIWKWFVVLALLFLVTEIFIQKFVK</sequence>
<evidence type="ECO:0000259" key="2">
    <source>
        <dbReference type="Pfam" id="PF07584"/>
    </source>
</evidence>
<dbReference type="InterPro" id="IPR011933">
    <property type="entry name" value="Double_TM_dom"/>
</dbReference>
<organism evidence="3 4">
    <name type="scientific">Flavobacterium kingsejongi</name>
    <dbReference type="NCBI Taxonomy" id="1678728"/>
    <lineage>
        <taxon>Bacteria</taxon>
        <taxon>Pseudomonadati</taxon>
        <taxon>Bacteroidota</taxon>
        <taxon>Flavobacteriia</taxon>
        <taxon>Flavobacteriales</taxon>
        <taxon>Flavobacteriaceae</taxon>
        <taxon>Flavobacterium</taxon>
    </lineage>
</organism>
<evidence type="ECO:0000256" key="1">
    <source>
        <dbReference type="SAM" id="Phobius"/>
    </source>
</evidence>
<feature type="transmembrane region" description="Helical" evidence="1">
    <location>
        <begin position="6"/>
        <end position="24"/>
    </location>
</feature>
<proteinExistence type="predicted"/>
<dbReference type="NCBIfam" id="TIGR02226">
    <property type="entry name" value="two_anch"/>
    <property type="match status" value="1"/>
</dbReference>
<dbReference type="RefSeq" id="WP_108738197.1">
    <property type="nucleotide sequence ID" value="NZ_CP020919.1"/>
</dbReference>
<dbReference type="Gene3D" id="3.40.50.410">
    <property type="entry name" value="von Willebrand factor, type A domain"/>
    <property type="match status" value="1"/>
</dbReference>
<dbReference type="PANTHER" id="PTHR37464">
    <property type="entry name" value="BLL2463 PROTEIN"/>
    <property type="match status" value="1"/>
</dbReference>
<dbReference type="EMBL" id="CP020919">
    <property type="protein sequence ID" value="AWG26694.1"/>
    <property type="molecule type" value="Genomic_DNA"/>
</dbReference>
<dbReference type="InterPro" id="IPR029062">
    <property type="entry name" value="Class_I_gatase-like"/>
</dbReference>
<gene>
    <name evidence="3" type="ORF">FK004_16400</name>
</gene>
<dbReference type="OrthoDB" id="9810200at2"/>
<protein>
    <recommendedName>
        <fullName evidence="2">Aerotolerance regulator N-terminal domain-containing protein</fullName>
    </recommendedName>
</protein>
<evidence type="ECO:0000313" key="4">
    <source>
        <dbReference type="Proteomes" id="UP000244677"/>
    </source>
</evidence>
<reference evidence="3 4" key="1">
    <citation type="submission" date="2017-04" db="EMBL/GenBank/DDBJ databases">
        <title>Complete genome sequence of Flavobacterium kingsejong AJ004.</title>
        <authorList>
            <person name="Lee P.C."/>
        </authorList>
    </citation>
    <scope>NUCLEOTIDE SEQUENCE [LARGE SCALE GENOMIC DNA]</scope>
    <source>
        <strain evidence="3 4">AJ004</strain>
    </source>
</reference>
<dbReference type="Proteomes" id="UP000244677">
    <property type="component" value="Chromosome"/>
</dbReference>
<dbReference type="PANTHER" id="PTHR37464:SF1">
    <property type="entry name" value="BLL2463 PROTEIN"/>
    <property type="match status" value="1"/>
</dbReference>
<accession>A0A2S1LSJ7</accession>
<dbReference type="AlphaFoldDB" id="A0A2S1LSJ7"/>
<feature type="transmembrane region" description="Helical" evidence="1">
    <location>
        <begin position="56"/>
        <end position="78"/>
    </location>
</feature>
<dbReference type="KEGG" id="fki:FK004_16400"/>
<dbReference type="SUPFAM" id="SSF52317">
    <property type="entry name" value="Class I glutamine amidotransferase-like"/>
    <property type="match status" value="1"/>
</dbReference>
<dbReference type="InterPro" id="IPR024163">
    <property type="entry name" value="Aerotolerance_reg_N"/>
</dbReference>
<name>A0A2S1LSJ7_9FLAO</name>